<sequence>MPLTRKPTPQEASLLTRLIHTSALSLPENWRETLSVAPMNDSGMGSLYLFPQGKVIVNRQFGEQVSESQFTDRDGIAVIVSLHTDEQGELFELDVWKTDFNPLISFPEMEW</sequence>
<evidence type="ECO:0000259" key="1">
    <source>
        <dbReference type="Pfam" id="PF22480"/>
    </source>
</evidence>
<dbReference type="RefSeq" id="WP_264728433.1">
    <property type="nucleotide sequence ID" value="NZ_JAPDNR010000001.1"/>
</dbReference>
<accession>A0ABT3IH42</accession>
<dbReference type="Pfam" id="PF22480">
    <property type="entry name" value="DUF6984"/>
    <property type="match status" value="1"/>
</dbReference>
<gene>
    <name evidence="2" type="ORF">OL497_05155</name>
</gene>
<keyword evidence="3" id="KW-1185">Reference proteome</keyword>
<dbReference type="EMBL" id="JAPDNS010000001">
    <property type="protein sequence ID" value="MCW3483269.1"/>
    <property type="molecule type" value="Genomic_DNA"/>
</dbReference>
<reference evidence="2 3" key="1">
    <citation type="submission" date="2022-10" db="EMBL/GenBank/DDBJ databases">
        <title>Chitinophaga nivalis PC15 sp. nov., isolated from Pyeongchang county, South Korea.</title>
        <authorList>
            <person name="Trinh H.N."/>
        </authorList>
    </citation>
    <scope>NUCLEOTIDE SEQUENCE [LARGE SCALE GENOMIC DNA]</scope>
    <source>
        <strain evidence="2 3">PC14</strain>
    </source>
</reference>
<proteinExistence type="predicted"/>
<evidence type="ECO:0000313" key="3">
    <source>
        <dbReference type="Proteomes" id="UP001207742"/>
    </source>
</evidence>
<feature type="domain" description="DUF6984" evidence="1">
    <location>
        <begin position="5"/>
        <end position="107"/>
    </location>
</feature>
<comment type="caution">
    <text evidence="2">The sequence shown here is derived from an EMBL/GenBank/DDBJ whole genome shotgun (WGS) entry which is preliminary data.</text>
</comment>
<dbReference type="Proteomes" id="UP001207742">
    <property type="component" value="Unassembled WGS sequence"/>
</dbReference>
<dbReference type="InterPro" id="IPR054253">
    <property type="entry name" value="DUF6984"/>
</dbReference>
<evidence type="ECO:0000313" key="2">
    <source>
        <dbReference type="EMBL" id="MCW3483269.1"/>
    </source>
</evidence>
<name>A0ABT3IH42_9BACT</name>
<organism evidence="2 3">
    <name type="scientific">Chitinophaga nivalis</name>
    <dbReference type="NCBI Taxonomy" id="2991709"/>
    <lineage>
        <taxon>Bacteria</taxon>
        <taxon>Pseudomonadati</taxon>
        <taxon>Bacteroidota</taxon>
        <taxon>Chitinophagia</taxon>
        <taxon>Chitinophagales</taxon>
        <taxon>Chitinophagaceae</taxon>
        <taxon>Chitinophaga</taxon>
    </lineage>
</organism>
<protein>
    <recommendedName>
        <fullName evidence="1">DUF6984 domain-containing protein</fullName>
    </recommendedName>
</protein>